<gene>
    <name evidence="2" type="ORF">GCM10023196_072160</name>
</gene>
<sequence length="238" mass="25105">MDDVEAIAALQDPVRRRLYEYVAGQAHDVGRAEAADAAGVQRTLAAFHLDRLTEVGLLEAVFRRPAGRTGPGAGRPAKLYRRSAAERVVSVPPRDYRAVAALLAEVVETVGGEEVLERLARVHGRSAGAAPPEAAQAEPRPEDGTGAAPDGAGDEVGDRVEAALAARGYEPYREGGRLRLRNCPFHALAAEFPPLVCGMNLALLEGLVEGLGATGVVARMDPRPGECCVVLDSKNNES</sequence>
<dbReference type="SUPFAM" id="SSF46785">
    <property type="entry name" value="Winged helix' DNA-binding domain"/>
    <property type="match status" value="1"/>
</dbReference>
<dbReference type="InterPro" id="IPR036390">
    <property type="entry name" value="WH_DNA-bd_sf"/>
</dbReference>
<protein>
    <submittedName>
        <fullName evidence="2">Helix-turn-helix domain-containing protein</fullName>
    </submittedName>
</protein>
<reference evidence="3" key="1">
    <citation type="journal article" date="2019" name="Int. J. Syst. Evol. Microbiol.">
        <title>The Global Catalogue of Microorganisms (GCM) 10K type strain sequencing project: providing services to taxonomists for standard genome sequencing and annotation.</title>
        <authorList>
            <consortium name="The Broad Institute Genomics Platform"/>
            <consortium name="The Broad Institute Genome Sequencing Center for Infectious Disease"/>
            <person name="Wu L."/>
            <person name="Ma J."/>
        </authorList>
    </citation>
    <scope>NUCLEOTIDE SEQUENCE [LARGE SCALE GENOMIC DNA]</scope>
    <source>
        <strain evidence="3">JCM 17939</strain>
    </source>
</reference>
<feature type="region of interest" description="Disordered" evidence="1">
    <location>
        <begin position="123"/>
        <end position="155"/>
    </location>
</feature>
<name>A0ABP8UKA8_9ACTN</name>
<dbReference type="Proteomes" id="UP001501442">
    <property type="component" value="Unassembled WGS sequence"/>
</dbReference>
<evidence type="ECO:0000313" key="3">
    <source>
        <dbReference type="Proteomes" id="UP001501442"/>
    </source>
</evidence>
<dbReference type="EMBL" id="BAABHK010000012">
    <property type="protein sequence ID" value="GAA4633677.1"/>
    <property type="molecule type" value="Genomic_DNA"/>
</dbReference>
<proteinExistence type="predicted"/>
<evidence type="ECO:0000313" key="2">
    <source>
        <dbReference type="EMBL" id="GAA4633677.1"/>
    </source>
</evidence>
<dbReference type="RefSeq" id="WP_345436677.1">
    <property type="nucleotide sequence ID" value="NZ_BAABHK010000012.1"/>
</dbReference>
<dbReference type="InterPro" id="IPR036388">
    <property type="entry name" value="WH-like_DNA-bd_sf"/>
</dbReference>
<dbReference type="Gene3D" id="1.10.10.10">
    <property type="entry name" value="Winged helix-like DNA-binding domain superfamily/Winged helix DNA-binding domain"/>
    <property type="match status" value="1"/>
</dbReference>
<accession>A0ABP8UKA8</accession>
<keyword evidence="3" id="KW-1185">Reference proteome</keyword>
<feature type="compositionally biased region" description="Low complexity" evidence="1">
    <location>
        <begin position="127"/>
        <end position="151"/>
    </location>
</feature>
<organism evidence="2 3">
    <name type="scientific">Actinoallomurus vinaceus</name>
    <dbReference type="NCBI Taxonomy" id="1080074"/>
    <lineage>
        <taxon>Bacteria</taxon>
        <taxon>Bacillati</taxon>
        <taxon>Actinomycetota</taxon>
        <taxon>Actinomycetes</taxon>
        <taxon>Streptosporangiales</taxon>
        <taxon>Thermomonosporaceae</taxon>
        <taxon>Actinoallomurus</taxon>
    </lineage>
</organism>
<comment type="caution">
    <text evidence="2">The sequence shown here is derived from an EMBL/GenBank/DDBJ whole genome shotgun (WGS) entry which is preliminary data.</text>
</comment>
<evidence type="ECO:0000256" key="1">
    <source>
        <dbReference type="SAM" id="MobiDB-lite"/>
    </source>
</evidence>